<name>E4KR36_9LACT</name>
<feature type="transmembrane region" description="Helical" evidence="1">
    <location>
        <begin position="81"/>
        <end position="105"/>
    </location>
</feature>
<reference evidence="2 3" key="1">
    <citation type="submission" date="2010-10" db="EMBL/GenBank/DDBJ databases">
        <authorList>
            <person name="Durkin A.S."/>
            <person name="Madupu R."/>
            <person name="Torralba M."/>
            <person name="Gillis M."/>
            <person name="Methe B."/>
            <person name="Sutton G."/>
            <person name="Nelson K.E."/>
        </authorList>
    </citation>
    <scope>NUCLEOTIDE SEQUENCE [LARGE SCALE GENOMIC DNA]</scope>
    <source>
        <strain evidence="2 3">ACS-139-V-Col8</strain>
    </source>
</reference>
<feature type="transmembrane region" description="Helical" evidence="1">
    <location>
        <begin position="20"/>
        <end position="41"/>
    </location>
</feature>
<dbReference type="RefSeq" id="WP_006418724.1">
    <property type="nucleotide sequence ID" value="NZ_AENN01000017.1"/>
</dbReference>
<dbReference type="EMBL" id="AENN01000017">
    <property type="protein sequence ID" value="EFR30564.1"/>
    <property type="molecule type" value="Genomic_DNA"/>
</dbReference>
<comment type="caution">
    <text evidence="2">The sequence shown here is derived from an EMBL/GenBank/DDBJ whole genome shotgun (WGS) entry which is preliminary data.</text>
</comment>
<keyword evidence="1" id="KW-0472">Membrane</keyword>
<feature type="transmembrane region" description="Helical" evidence="1">
    <location>
        <begin position="48"/>
        <end position="69"/>
    </location>
</feature>
<dbReference type="STRING" id="908337.HMPREF9257_0749"/>
<evidence type="ECO:0000313" key="3">
    <source>
        <dbReference type="Proteomes" id="UP000005990"/>
    </source>
</evidence>
<accession>E4KR36</accession>
<sequence>MTKNTKPQDRAKNELPRFSYQSSLLMLLFLILAVTLVPLALKQVTSNYNWWTVILGGLLAGFGTVFSQYRLVLKKPLDKQFYLLAGAASLVCGFILFIFAFAGIIM</sequence>
<protein>
    <submittedName>
        <fullName evidence="2">Uncharacterized protein</fullName>
    </submittedName>
</protein>
<keyword evidence="1" id="KW-1133">Transmembrane helix</keyword>
<dbReference type="eggNOG" id="ENOG503322W">
    <property type="taxonomic scope" value="Bacteria"/>
</dbReference>
<organism evidence="2 3">
    <name type="scientific">Eremococcus coleocola ACS-139-V-Col8</name>
    <dbReference type="NCBI Taxonomy" id="908337"/>
    <lineage>
        <taxon>Bacteria</taxon>
        <taxon>Bacillati</taxon>
        <taxon>Bacillota</taxon>
        <taxon>Bacilli</taxon>
        <taxon>Lactobacillales</taxon>
        <taxon>Aerococcaceae</taxon>
        <taxon>Eremococcus</taxon>
    </lineage>
</organism>
<dbReference type="AlphaFoldDB" id="E4KR36"/>
<keyword evidence="1" id="KW-0812">Transmembrane</keyword>
<proteinExistence type="predicted"/>
<dbReference type="Proteomes" id="UP000005990">
    <property type="component" value="Unassembled WGS sequence"/>
</dbReference>
<evidence type="ECO:0000313" key="2">
    <source>
        <dbReference type="EMBL" id="EFR30564.1"/>
    </source>
</evidence>
<keyword evidence="3" id="KW-1185">Reference proteome</keyword>
<gene>
    <name evidence="2" type="ORF">HMPREF9257_0749</name>
</gene>
<evidence type="ECO:0000256" key="1">
    <source>
        <dbReference type="SAM" id="Phobius"/>
    </source>
</evidence>